<dbReference type="InterPro" id="IPR039773">
    <property type="entry name" value="BAG_chaperone_regulator"/>
</dbReference>
<dbReference type="PANTHER" id="PTHR12329">
    <property type="entry name" value="BCL2-ASSOCIATED ATHANOGENE"/>
    <property type="match status" value="1"/>
</dbReference>
<dbReference type="GO" id="GO:0050821">
    <property type="term" value="P:protein stabilization"/>
    <property type="evidence" value="ECO:0007669"/>
    <property type="project" value="TreeGrafter"/>
</dbReference>
<name>A0A1B6G9U5_9HEMI</name>
<dbReference type="GO" id="GO:0005634">
    <property type="term" value="C:nucleus"/>
    <property type="evidence" value="ECO:0007669"/>
    <property type="project" value="TreeGrafter"/>
</dbReference>
<feature type="region of interest" description="Disordered" evidence="2">
    <location>
        <begin position="212"/>
        <end position="284"/>
    </location>
</feature>
<dbReference type="SMART" id="SM00264">
    <property type="entry name" value="BAG"/>
    <property type="match status" value="1"/>
</dbReference>
<dbReference type="Gene3D" id="1.20.58.120">
    <property type="entry name" value="BAG domain"/>
    <property type="match status" value="1"/>
</dbReference>
<feature type="compositionally biased region" description="Polar residues" evidence="2">
    <location>
        <begin position="97"/>
        <end position="106"/>
    </location>
</feature>
<feature type="compositionally biased region" description="Low complexity" evidence="2">
    <location>
        <begin position="107"/>
        <end position="126"/>
    </location>
</feature>
<dbReference type="AlphaFoldDB" id="A0A1B6G9U5"/>
<dbReference type="InterPro" id="IPR003103">
    <property type="entry name" value="BAG_domain"/>
</dbReference>
<evidence type="ECO:0000256" key="1">
    <source>
        <dbReference type="ARBA" id="ARBA00023186"/>
    </source>
</evidence>
<feature type="compositionally biased region" description="Polar residues" evidence="2">
    <location>
        <begin position="1"/>
        <end position="19"/>
    </location>
</feature>
<organism evidence="4">
    <name type="scientific">Cuerna arida</name>
    <dbReference type="NCBI Taxonomy" id="1464854"/>
    <lineage>
        <taxon>Eukaryota</taxon>
        <taxon>Metazoa</taxon>
        <taxon>Ecdysozoa</taxon>
        <taxon>Arthropoda</taxon>
        <taxon>Hexapoda</taxon>
        <taxon>Insecta</taxon>
        <taxon>Pterygota</taxon>
        <taxon>Neoptera</taxon>
        <taxon>Paraneoptera</taxon>
        <taxon>Hemiptera</taxon>
        <taxon>Auchenorrhyncha</taxon>
        <taxon>Membracoidea</taxon>
        <taxon>Cicadellidae</taxon>
        <taxon>Cicadellinae</taxon>
        <taxon>Proconiini</taxon>
        <taxon>Cuerna</taxon>
    </lineage>
</organism>
<feature type="region of interest" description="Disordered" evidence="2">
    <location>
        <begin position="1"/>
        <end position="126"/>
    </location>
</feature>
<feature type="compositionally biased region" description="Polar residues" evidence="2">
    <location>
        <begin position="45"/>
        <end position="64"/>
    </location>
</feature>
<feature type="non-terminal residue" evidence="4">
    <location>
        <position position="284"/>
    </location>
</feature>
<sequence>ASNQKSAENSNQSQKNLNVRQIPIFVEGREEPVLARDFTKDGVPEQNSAQQSNTSFPGQENHLGNTIPLFSRPSNINRPSRNEAETKPEFAKKSESKMQQGPKVSTPQHQVPVQKEPQVPQQQKQPDSIERIQLIQKDVHSLITQVEKFQGSKTDKMYLYLDEMLTRNLLLLDNIDTEGKENIRKARKEAIKCIESCISLLEKKASKSENLIDLDSETEEEPNTETRAVLVPNKSEENAAKIEDDLQPEKNSAKDKSENSNLNEQTLPNTETRAVLVQEKQTEE</sequence>
<evidence type="ECO:0000256" key="2">
    <source>
        <dbReference type="SAM" id="MobiDB-lite"/>
    </source>
</evidence>
<feature type="compositionally biased region" description="Basic and acidic residues" evidence="2">
    <location>
        <begin position="80"/>
        <end position="96"/>
    </location>
</feature>
<dbReference type="InterPro" id="IPR036533">
    <property type="entry name" value="BAG_dom_sf"/>
</dbReference>
<feature type="compositionally biased region" description="Basic and acidic residues" evidence="2">
    <location>
        <begin position="234"/>
        <end position="258"/>
    </location>
</feature>
<evidence type="ECO:0000259" key="3">
    <source>
        <dbReference type="PROSITE" id="PS51035"/>
    </source>
</evidence>
<dbReference type="GO" id="GO:0051087">
    <property type="term" value="F:protein-folding chaperone binding"/>
    <property type="evidence" value="ECO:0007669"/>
    <property type="project" value="InterPro"/>
</dbReference>
<feature type="non-terminal residue" evidence="4">
    <location>
        <position position="1"/>
    </location>
</feature>
<dbReference type="GO" id="GO:0000774">
    <property type="term" value="F:adenyl-nucleotide exchange factor activity"/>
    <property type="evidence" value="ECO:0007669"/>
    <property type="project" value="TreeGrafter"/>
</dbReference>
<protein>
    <recommendedName>
        <fullName evidence="3">BAG domain-containing protein</fullName>
    </recommendedName>
</protein>
<feature type="compositionally biased region" description="Polar residues" evidence="2">
    <location>
        <begin position="259"/>
        <end position="272"/>
    </location>
</feature>
<feature type="compositionally biased region" description="Acidic residues" evidence="2">
    <location>
        <begin position="212"/>
        <end position="223"/>
    </location>
</feature>
<dbReference type="EMBL" id="GECZ01010706">
    <property type="protein sequence ID" value="JAS59063.1"/>
    <property type="molecule type" value="Transcribed_RNA"/>
</dbReference>
<keyword evidence="1" id="KW-0143">Chaperone</keyword>
<accession>A0A1B6G9U5</accession>
<feature type="compositionally biased region" description="Basic and acidic residues" evidence="2">
    <location>
        <begin position="27"/>
        <end position="43"/>
    </location>
</feature>
<dbReference type="PROSITE" id="PS51035">
    <property type="entry name" value="BAG"/>
    <property type="match status" value="1"/>
</dbReference>
<dbReference type="GO" id="GO:0016020">
    <property type="term" value="C:membrane"/>
    <property type="evidence" value="ECO:0007669"/>
    <property type="project" value="TreeGrafter"/>
</dbReference>
<dbReference type="PANTHER" id="PTHR12329:SF5">
    <property type="entry name" value="STARVIN, ISOFORM E"/>
    <property type="match status" value="1"/>
</dbReference>
<evidence type="ECO:0000313" key="4">
    <source>
        <dbReference type="EMBL" id="JAS59063.1"/>
    </source>
</evidence>
<dbReference type="GO" id="GO:0005829">
    <property type="term" value="C:cytosol"/>
    <property type="evidence" value="ECO:0007669"/>
    <property type="project" value="TreeGrafter"/>
</dbReference>
<dbReference type="SUPFAM" id="SSF63491">
    <property type="entry name" value="BAG domain"/>
    <property type="match status" value="1"/>
</dbReference>
<proteinExistence type="predicted"/>
<feature type="domain" description="BAG" evidence="3">
    <location>
        <begin position="128"/>
        <end position="205"/>
    </location>
</feature>
<dbReference type="Pfam" id="PF02179">
    <property type="entry name" value="BAG"/>
    <property type="match status" value="1"/>
</dbReference>
<gene>
    <name evidence="4" type="ORF">g.6870</name>
</gene>
<reference evidence="4" key="1">
    <citation type="submission" date="2015-11" db="EMBL/GenBank/DDBJ databases">
        <title>De novo transcriptome assembly of four potential Pierce s Disease insect vectors from Arizona vineyards.</title>
        <authorList>
            <person name="Tassone E.E."/>
        </authorList>
    </citation>
    <scope>NUCLEOTIDE SEQUENCE</scope>
</reference>